<reference evidence="2" key="2">
    <citation type="journal article" date="2021" name="Sci. Rep.">
        <title>The distribution of antibiotic resistance genes in chicken gut microbiota commensals.</title>
        <authorList>
            <person name="Juricova H."/>
            <person name="Matiasovicova J."/>
            <person name="Kubasova T."/>
            <person name="Cejkova D."/>
            <person name="Rychlik I."/>
        </authorList>
    </citation>
    <scope>NUCLEOTIDE SEQUENCE</scope>
    <source>
        <strain evidence="2">An582</strain>
    </source>
</reference>
<evidence type="ECO:0000313" key="2">
    <source>
        <dbReference type="EMBL" id="MBM6947824.1"/>
    </source>
</evidence>
<keyword evidence="1" id="KW-1133">Transmembrane helix</keyword>
<comment type="caution">
    <text evidence="2">The sequence shown here is derived from an EMBL/GenBank/DDBJ whole genome shotgun (WGS) entry which is preliminary data.</text>
</comment>
<dbReference type="Pfam" id="PF19601">
    <property type="entry name" value="DUF6106"/>
    <property type="match status" value="1"/>
</dbReference>
<name>A0A938XBT8_9CLOT</name>
<dbReference type="EMBL" id="JACJKS010000004">
    <property type="protein sequence ID" value="MBM6947824.1"/>
    <property type="molecule type" value="Genomic_DNA"/>
</dbReference>
<evidence type="ECO:0000313" key="3">
    <source>
        <dbReference type="Proteomes" id="UP000705508"/>
    </source>
</evidence>
<dbReference type="Proteomes" id="UP000705508">
    <property type="component" value="Unassembled WGS sequence"/>
</dbReference>
<gene>
    <name evidence="2" type="ORF">H6A20_03970</name>
</gene>
<dbReference type="RefSeq" id="WP_204905876.1">
    <property type="nucleotide sequence ID" value="NZ_JACJKS010000004.1"/>
</dbReference>
<feature type="transmembrane region" description="Helical" evidence="1">
    <location>
        <begin position="23"/>
        <end position="56"/>
    </location>
</feature>
<accession>A0A938XBT8</accession>
<keyword evidence="1" id="KW-0472">Membrane</keyword>
<evidence type="ECO:0000256" key="1">
    <source>
        <dbReference type="SAM" id="Phobius"/>
    </source>
</evidence>
<keyword evidence="1" id="KW-0812">Transmembrane</keyword>
<reference evidence="2" key="1">
    <citation type="submission" date="2020-08" db="EMBL/GenBank/DDBJ databases">
        <authorList>
            <person name="Cejkova D."/>
            <person name="Kubasova T."/>
            <person name="Jahodarova E."/>
            <person name="Rychlik I."/>
        </authorList>
    </citation>
    <scope>NUCLEOTIDE SEQUENCE</scope>
    <source>
        <strain evidence="2">An582</strain>
    </source>
</reference>
<sequence>MSDFYTEQLIKKRTDGKDIAMKILLIAVTVISFFIAFLMPFLLLLPVVFIAADIFLFRRMDVEYEYIYINGDLDIDKVMHKEKRKHMLSMNVQDMELLAPEGSFQLQSYRTGKVYDYSSGDPAATGRYVLVFTRSGETVKVLFEPNRDLVEGFFLLAPRKVIRK</sequence>
<proteinExistence type="predicted"/>
<protein>
    <submittedName>
        <fullName evidence="2">Uncharacterized protein</fullName>
    </submittedName>
</protein>
<dbReference type="AlphaFoldDB" id="A0A938XBT8"/>
<dbReference type="InterPro" id="IPR046088">
    <property type="entry name" value="DUF6106"/>
</dbReference>
<organism evidence="2 3">
    <name type="scientific">Mordavella massiliensis</name>
    <dbReference type="NCBI Taxonomy" id="1871024"/>
    <lineage>
        <taxon>Bacteria</taxon>
        <taxon>Bacillati</taxon>
        <taxon>Bacillota</taxon>
        <taxon>Clostridia</taxon>
        <taxon>Eubacteriales</taxon>
        <taxon>Clostridiaceae</taxon>
        <taxon>Mordavella</taxon>
    </lineage>
</organism>